<keyword evidence="3" id="KW-0804">Transcription</keyword>
<dbReference type="InterPro" id="IPR001387">
    <property type="entry name" value="Cro/C1-type_HTH"/>
</dbReference>
<keyword evidence="1" id="KW-0805">Transcription regulation</keyword>
<protein>
    <submittedName>
        <fullName evidence="5">Putative c repressor</fullName>
    </submittedName>
</protein>
<dbReference type="Proteomes" id="UP000257245">
    <property type="component" value="Segment"/>
</dbReference>
<dbReference type="Pfam" id="PF00717">
    <property type="entry name" value="Peptidase_S24"/>
    <property type="match status" value="1"/>
</dbReference>
<keyword evidence="6" id="KW-1185">Reference proteome</keyword>
<dbReference type="CDD" id="cd00093">
    <property type="entry name" value="HTH_XRE"/>
    <property type="match status" value="1"/>
</dbReference>
<evidence type="ECO:0000313" key="5">
    <source>
        <dbReference type="EMBL" id="AXN52862.1"/>
    </source>
</evidence>
<name>A0A346FAY7_9CAUD</name>
<dbReference type="CDD" id="cd06529">
    <property type="entry name" value="S24_LexA-like"/>
    <property type="match status" value="1"/>
</dbReference>
<dbReference type="InterPro" id="IPR015927">
    <property type="entry name" value="Peptidase_S24_S26A/B/C"/>
</dbReference>
<evidence type="ECO:0000256" key="3">
    <source>
        <dbReference type="ARBA" id="ARBA00023163"/>
    </source>
</evidence>
<dbReference type="EMBL" id="MH643777">
    <property type="protein sequence ID" value="AXN52862.1"/>
    <property type="molecule type" value="Genomic_DNA"/>
</dbReference>
<feature type="domain" description="HTH cro/C1-type" evidence="4">
    <location>
        <begin position="39"/>
        <end position="80"/>
    </location>
</feature>
<sequence>MKTRSERTASLSSSATEPENDAAFIERLRSIVAIAGSASALARNAGISQGGLQRYLKGGEPTRRVLISLAKAAGVSLGWLMTGEGSQKSEEREATGSDQYVYVPLYDARVSAGHGSWSEGAHVITQLAFTRYSLSKKGLEPTRMSAVRVGGDSMEPLLSDGDAVVIDHDLRTVRDEAIYVIRVGDQLYAKRLQRQFDGSIAIISENKAYKDMVVPKDQLSDLDIIGRVVWLGRWMV</sequence>
<dbReference type="Gene3D" id="1.10.260.40">
    <property type="entry name" value="lambda repressor-like DNA-binding domains"/>
    <property type="match status" value="1"/>
</dbReference>
<dbReference type="Gene3D" id="2.10.109.10">
    <property type="entry name" value="Umud Fragment, subunit A"/>
    <property type="match status" value="1"/>
</dbReference>
<accession>A0A346FAY7</accession>
<dbReference type="InterPro" id="IPR010982">
    <property type="entry name" value="Lambda_DNA-bd_dom_sf"/>
</dbReference>
<dbReference type="PANTHER" id="PTHR40661">
    <property type="match status" value="1"/>
</dbReference>
<evidence type="ECO:0000313" key="6">
    <source>
        <dbReference type="Proteomes" id="UP000257245"/>
    </source>
</evidence>
<dbReference type="Pfam" id="PF01381">
    <property type="entry name" value="HTH_3"/>
    <property type="match status" value="1"/>
</dbReference>
<dbReference type="SUPFAM" id="SSF51306">
    <property type="entry name" value="LexA/Signal peptidase"/>
    <property type="match status" value="1"/>
</dbReference>
<organism evidence="5 6">
    <name type="scientific">Pseudomonas phage YMC12/01/R960</name>
    <dbReference type="NCBI Taxonomy" id="2283027"/>
    <lineage>
        <taxon>Viruses</taxon>
        <taxon>Duplodnaviria</taxon>
        <taxon>Heunggongvirae</taxon>
        <taxon>Uroviricota</taxon>
        <taxon>Caudoviricetes</taxon>
        <taxon>Casadabanvirus</taxon>
        <taxon>Casadabanvirus R960</taxon>
    </lineage>
</organism>
<evidence type="ECO:0000256" key="2">
    <source>
        <dbReference type="ARBA" id="ARBA00023125"/>
    </source>
</evidence>
<dbReference type="InterPro" id="IPR039418">
    <property type="entry name" value="LexA-like"/>
</dbReference>
<keyword evidence="2" id="KW-0238">DNA-binding</keyword>
<evidence type="ECO:0000259" key="4">
    <source>
        <dbReference type="PROSITE" id="PS50943"/>
    </source>
</evidence>
<dbReference type="InterPro" id="IPR036286">
    <property type="entry name" value="LexA/Signal_pep-like_sf"/>
</dbReference>
<reference evidence="5 6" key="1">
    <citation type="submission" date="2018-07" db="EMBL/GenBank/DDBJ databases">
        <title>Complete Genome Sequence of the Pseudomonas phage YMC12/01/R960_PAE_BP.</title>
        <authorList>
            <person name="Jeon J."/>
            <person name="Yong D."/>
        </authorList>
    </citation>
    <scope>NUCLEOTIDE SEQUENCE [LARGE SCALE GENOMIC DNA]</scope>
</reference>
<dbReference type="PROSITE" id="PS50943">
    <property type="entry name" value="HTH_CROC1"/>
    <property type="match status" value="1"/>
</dbReference>
<gene>
    <name evidence="5" type="ORF">PAE960_00010</name>
</gene>
<dbReference type="PANTHER" id="PTHR40661:SF3">
    <property type="entry name" value="FELS-1 PROPHAGE TRANSCRIPTIONAL REGULATOR"/>
    <property type="match status" value="1"/>
</dbReference>
<dbReference type="GO" id="GO:0003677">
    <property type="term" value="F:DNA binding"/>
    <property type="evidence" value="ECO:0007669"/>
    <property type="project" value="UniProtKB-KW"/>
</dbReference>
<evidence type="ECO:0000256" key="1">
    <source>
        <dbReference type="ARBA" id="ARBA00023015"/>
    </source>
</evidence>
<dbReference type="SUPFAM" id="SSF47413">
    <property type="entry name" value="lambda repressor-like DNA-binding domains"/>
    <property type="match status" value="1"/>
</dbReference>
<proteinExistence type="predicted"/>